<keyword evidence="2" id="KW-0436">Ligase</keyword>
<dbReference type="Gene3D" id="3.40.50.620">
    <property type="entry name" value="HUPs"/>
    <property type="match status" value="1"/>
</dbReference>
<dbReference type="PANTHER" id="PTHR42780">
    <property type="entry name" value="SOLEUCYL-TRNA SYNTHETASE"/>
    <property type="match status" value="1"/>
</dbReference>
<evidence type="ECO:0000313" key="10">
    <source>
        <dbReference type="EMBL" id="QHU07748.1"/>
    </source>
</evidence>
<dbReference type="GO" id="GO:0006428">
    <property type="term" value="P:isoleucyl-tRNA aminoacylation"/>
    <property type="evidence" value="ECO:0007669"/>
    <property type="project" value="InterPro"/>
</dbReference>
<dbReference type="InterPro" id="IPR033709">
    <property type="entry name" value="Anticodon_Ile_ABEc"/>
</dbReference>
<dbReference type="GO" id="GO:0002161">
    <property type="term" value="F:aminoacyl-tRNA deacylase activity"/>
    <property type="evidence" value="ECO:0007669"/>
    <property type="project" value="InterPro"/>
</dbReference>
<organism evidence="10">
    <name type="scientific">viral metagenome</name>
    <dbReference type="NCBI Taxonomy" id="1070528"/>
    <lineage>
        <taxon>unclassified sequences</taxon>
        <taxon>metagenomes</taxon>
        <taxon>organismal metagenomes</taxon>
    </lineage>
</organism>
<dbReference type="EMBL" id="MN740686">
    <property type="protein sequence ID" value="QHU07748.1"/>
    <property type="molecule type" value="Genomic_DNA"/>
</dbReference>
<dbReference type="CDD" id="cd00818">
    <property type="entry name" value="IleRS_core"/>
    <property type="match status" value="1"/>
</dbReference>
<dbReference type="EC" id="6.1.1.5" evidence="1"/>
<evidence type="ECO:0000256" key="3">
    <source>
        <dbReference type="ARBA" id="ARBA00022741"/>
    </source>
</evidence>
<evidence type="ECO:0000256" key="5">
    <source>
        <dbReference type="ARBA" id="ARBA00022917"/>
    </source>
</evidence>
<keyword evidence="5" id="KW-0648">Protein biosynthesis</keyword>
<comment type="catalytic activity">
    <reaction evidence="7">
        <text>tRNA(Ile) + L-isoleucine + ATP = L-isoleucyl-tRNA(Ile) + AMP + diphosphate</text>
        <dbReference type="Rhea" id="RHEA:11060"/>
        <dbReference type="Rhea" id="RHEA-COMP:9666"/>
        <dbReference type="Rhea" id="RHEA-COMP:9695"/>
        <dbReference type="ChEBI" id="CHEBI:30616"/>
        <dbReference type="ChEBI" id="CHEBI:33019"/>
        <dbReference type="ChEBI" id="CHEBI:58045"/>
        <dbReference type="ChEBI" id="CHEBI:78442"/>
        <dbReference type="ChEBI" id="CHEBI:78528"/>
        <dbReference type="ChEBI" id="CHEBI:456215"/>
        <dbReference type="EC" id="6.1.1.5"/>
    </reaction>
</comment>
<evidence type="ECO:0000259" key="9">
    <source>
        <dbReference type="Pfam" id="PF08264"/>
    </source>
</evidence>
<sequence>MTRYTGIDLVGERYEPLFSFFKERCKTAFKIVADQYVTTDVGTGIVHLAPYFGEDDYRICLRDEIVLKNDDPVCPIDDSGFFVSEIEQFDGLYVKDADKVITKHLKTIGRLYYQGTINHSYPYCWRSDTPLIYKAVSSWFIKVEDSGQKNPTSPNFQSDVCTPPKDRILKNNELVNWVPDNIKTGRFNNWLREAKDWAVSRNRFWGTPIPIWTNGDFSEVICVGSVEELEKLSSVSLKNIHREFIDDILIPSNKCPGTFLNRVSEVFDCWFESGCMPYVKSEALLKRRAKSFNVQSEENRFPAHFVAEGIDQTRGWFYTLSVISTLLFDKPPFKNVIVNGLVLAEDGTKMSKLKKNYPDPIEIIDKYGADALRLYLIGFPLGTDIKFSERGVKDILKGVIIPLHNAFCFFKLQIERLRYVQVYKLGRKDEMDKWIISEAETLYQLFNNELQAYRLSNVQKELIKFVNTLTNWYIRMNRKRLKGKTSVEDCISSIETLNFVLYKTILIMAPFCPFFTESIWKNFSCLLIRSPEPFYTNKGTECFMRNSLDSKRLVSVHFTLLPPVDEYLIYKESFHKRFNIMREVIEAGRVLRDREKIPLKRPVKELIVINESSEYLNEVVEMKKYIEEELNVYKLTVTGNRKSKIFNVKVKIELDFCKLGASLKEGTQRAKQNPRSKLLVGVNPPVSLPKVCVKNVQTTLKNLTEEELENYMKNEEIVIQCSCQNEHKLCKDDLKISYMMNDSIKYSFHFCDGTIFLLDKEFDDEMLKKEILRTFINKVQRVRNECNLDESKRCRIEVCIVDDQSNIAELLESKIFDEEFTPSKAFQCEIDIVTVFTSTNHTYAGSGKYKTFDKEIKIKDSRINIRVIL</sequence>
<proteinExistence type="predicted"/>
<dbReference type="InterPro" id="IPR002300">
    <property type="entry name" value="aa-tRNA-synth_Ia"/>
</dbReference>
<evidence type="ECO:0000256" key="1">
    <source>
        <dbReference type="ARBA" id="ARBA00013165"/>
    </source>
</evidence>
<dbReference type="Pfam" id="PF00133">
    <property type="entry name" value="tRNA-synt_1"/>
    <property type="match status" value="1"/>
</dbReference>
<feature type="domain" description="Aminoacyl-tRNA synthetase class Ia" evidence="8">
    <location>
        <begin position="98"/>
        <end position="388"/>
    </location>
</feature>
<dbReference type="PANTHER" id="PTHR42780:SF1">
    <property type="entry name" value="ISOLEUCINE--TRNA LIGASE, CYTOPLASMIC"/>
    <property type="match status" value="1"/>
</dbReference>
<dbReference type="SUPFAM" id="SSF50677">
    <property type="entry name" value="ValRS/IleRS/LeuRS editing domain"/>
    <property type="match status" value="1"/>
</dbReference>
<reference evidence="10" key="1">
    <citation type="journal article" date="2020" name="Nature">
        <title>Giant virus diversity and host interactions through global metagenomics.</title>
        <authorList>
            <person name="Schulz F."/>
            <person name="Roux S."/>
            <person name="Paez-Espino D."/>
            <person name="Jungbluth S."/>
            <person name="Walsh D.A."/>
            <person name="Denef V.J."/>
            <person name="McMahon K.D."/>
            <person name="Konstantinidis K.T."/>
            <person name="Eloe-Fadrosh E.A."/>
            <person name="Kyrpides N.C."/>
            <person name="Woyke T."/>
        </authorList>
    </citation>
    <scope>NUCLEOTIDE SEQUENCE</scope>
    <source>
        <strain evidence="10">GVMAG-S-1041349-163</strain>
    </source>
</reference>
<dbReference type="SUPFAM" id="SSF47323">
    <property type="entry name" value="Anticodon-binding domain of a subclass of class I aminoacyl-tRNA synthetases"/>
    <property type="match status" value="1"/>
</dbReference>
<keyword evidence="4" id="KW-0067">ATP-binding</keyword>
<dbReference type="InterPro" id="IPR009008">
    <property type="entry name" value="Val/Leu/Ile-tRNA-synth_edit"/>
</dbReference>
<dbReference type="InterPro" id="IPR014729">
    <property type="entry name" value="Rossmann-like_a/b/a_fold"/>
</dbReference>
<dbReference type="GO" id="GO:0005524">
    <property type="term" value="F:ATP binding"/>
    <property type="evidence" value="ECO:0007669"/>
    <property type="project" value="UniProtKB-KW"/>
</dbReference>
<evidence type="ECO:0000256" key="6">
    <source>
        <dbReference type="ARBA" id="ARBA00023146"/>
    </source>
</evidence>
<dbReference type="InterPro" id="IPR002301">
    <property type="entry name" value="Ile-tRNA-ligase"/>
</dbReference>
<dbReference type="Pfam" id="PF08264">
    <property type="entry name" value="Anticodon_1"/>
    <property type="match status" value="1"/>
</dbReference>
<keyword evidence="6" id="KW-0030">Aminoacyl-tRNA synthetase</keyword>
<dbReference type="AlphaFoldDB" id="A0A6C0JV24"/>
<dbReference type="SUPFAM" id="SSF52374">
    <property type="entry name" value="Nucleotidylyl transferase"/>
    <property type="match status" value="1"/>
</dbReference>
<evidence type="ECO:0000256" key="4">
    <source>
        <dbReference type="ARBA" id="ARBA00022840"/>
    </source>
</evidence>
<dbReference type="PRINTS" id="PR00984">
    <property type="entry name" value="TRNASYNTHILE"/>
</dbReference>
<name>A0A6C0JV24_9ZZZZ</name>
<evidence type="ECO:0000259" key="8">
    <source>
        <dbReference type="Pfam" id="PF00133"/>
    </source>
</evidence>
<dbReference type="Pfam" id="PF19302">
    <property type="entry name" value="DUF5915"/>
    <property type="match status" value="1"/>
</dbReference>
<keyword evidence="3" id="KW-0547">Nucleotide-binding</keyword>
<dbReference type="GO" id="GO:0000049">
    <property type="term" value="F:tRNA binding"/>
    <property type="evidence" value="ECO:0007669"/>
    <property type="project" value="InterPro"/>
</dbReference>
<protein>
    <recommendedName>
        <fullName evidence="1">isoleucine--tRNA ligase</fullName>
        <ecNumber evidence="1">6.1.1.5</ecNumber>
    </recommendedName>
</protein>
<dbReference type="InterPro" id="IPR013155">
    <property type="entry name" value="M/V/L/I-tRNA-synth_anticd-bd"/>
</dbReference>
<evidence type="ECO:0000256" key="7">
    <source>
        <dbReference type="ARBA" id="ARBA00048359"/>
    </source>
</evidence>
<dbReference type="CDD" id="cd07961">
    <property type="entry name" value="Anticodon_Ia_Ile_ABEc"/>
    <property type="match status" value="1"/>
</dbReference>
<evidence type="ECO:0000256" key="2">
    <source>
        <dbReference type="ARBA" id="ARBA00022598"/>
    </source>
</evidence>
<dbReference type="GO" id="GO:0004822">
    <property type="term" value="F:isoleucine-tRNA ligase activity"/>
    <property type="evidence" value="ECO:0007669"/>
    <property type="project" value="UniProtKB-EC"/>
</dbReference>
<feature type="domain" description="Methionyl/Valyl/Leucyl/Isoleucyl-tRNA synthetase anticodon-binding" evidence="9">
    <location>
        <begin position="432"/>
        <end position="605"/>
    </location>
</feature>
<dbReference type="Gene3D" id="1.10.730.10">
    <property type="entry name" value="Isoleucyl-tRNA Synthetase, Domain 1"/>
    <property type="match status" value="1"/>
</dbReference>
<dbReference type="InterPro" id="IPR023586">
    <property type="entry name" value="Ile-tRNA-ligase_type2"/>
</dbReference>
<accession>A0A6C0JV24</accession>
<dbReference type="InterPro" id="IPR009080">
    <property type="entry name" value="tRNAsynth_Ia_anticodon-bd"/>
</dbReference>